<accession>A0A5J5EZA1</accession>
<evidence type="ECO:0000313" key="2">
    <source>
        <dbReference type="Proteomes" id="UP000326924"/>
    </source>
</evidence>
<name>A0A5J5EZA1_9PEZI</name>
<dbReference type="AlphaFoldDB" id="A0A5J5EZA1"/>
<evidence type="ECO:0000313" key="1">
    <source>
        <dbReference type="EMBL" id="KAA8908136.1"/>
    </source>
</evidence>
<dbReference type="InParanoid" id="A0A5J5EZA1"/>
<proteinExistence type="predicted"/>
<keyword evidence="2" id="KW-1185">Reference proteome</keyword>
<dbReference type="Proteomes" id="UP000326924">
    <property type="component" value="Unassembled WGS sequence"/>
</dbReference>
<organism evidence="1 2">
    <name type="scientific">Sphaerosporella brunnea</name>
    <dbReference type="NCBI Taxonomy" id="1250544"/>
    <lineage>
        <taxon>Eukaryota</taxon>
        <taxon>Fungi</taxon>
        <taxon>Dikarya</taxon>
        <taxon>Ascomycota</taxon>
        <taxon>Pezizomycotina</taxon>
        <taxon>Pezizomycetes</taxon>
        <taxon>Pezizales</taxon>
        <taxon>Pyronemataceae</taxon>
        <taxon>Sphaerosporella</taxon>
    </lineage>
</organism>
<sequence>MLRGHPTSPTPQFGLFAGHLVAETFACRALGRSTACSSPNSQPSTDPAGENENALHEAGSAAARLGVVRRSWADFGWLPKTLCAGMITELSEYRLLSFVTSTKLEVVANYPPLQLRTVKQMATMSNEDPHDAFHRGFAVFERHTHPLMIAGSQSVRWMGVHACADIGVRSPPQRGIAREILESWKEEEEEGCSERQQISALQLVGDADYKV</sequence>
<gene>
    <name evidence="1" type="ORF">FN846DRAFT_889631</name>
</gene>
<dbReference type="EMBL" id="VXIS01000071">
    <property type="protein sequence ID" value="KAA8908136.1"/>
    <property type="molecule type" value="Genomic_DNA"/>
</dbReference>
<comment type="caution">
    <text evidence="1">The sequence shown here is derived from an EMBL/GenBank/DDBJ whole genome shotgun (WGS) entry which is preliminary data.</text>
</comment>
<protein>
    <submittedName>
        <fullName evidence="1">Uncharacterized protein</fullName>
    </submittedName>
</protein>
<reference evidence="1 2" key="1">
    <citation type="submission" date="2019-09" db="EMBL/GenBank/DDBJ databases">
        <title>Draft genome of the ectomycorrhizal ascomycete Sphaerosporella brunnea.</title>
        <authorList>
            <consortium name="DOE Joint Genome Institute"/>
            <person name="Benucci G.M."/>
            <person name="Marozzi G."/>
            <person name="Antonielli L."/>
            <person name="Sanchez S."/>
            <person name="Marco P."/>
            <person name="Wang X."/>
            <person name="Falini L.B."/>
            <person name="Barry K."/>
            <person name="Haridas S."/>
            <person name="Lipzen A."/>
            <person name="Labutti K."/>
            <person name="Grigoriev I.V."/>
            <person name="Murat C."/>
            <person name="Martin F."/>
            <person name="Albertini E."/>
            <person name="Donnini D."/>
            <person name="Bonito G."/>
        </authorList>
    </citation>
    <scope>NUCLEOTIDE SEQUENCE [LARGE SCALE GENOMIC DNA]</scope>
    <source>
        <strain evidence="1 2">Sb_GMNB300</strain>
    </source>
</reference>